<evidence type="ECO:0000256" key="1">
    <source>
        <dbReference type="ARBA" id="ARBA00008061"/>
    </source>
</evidence>
<dbReference type="InterPro" id="IPR014756">
    <property type="entry name" value="Ig_E-set"/>
</dbReference>
<dbReference type="PANTHER" id="PTHR43002">
    <property type="entry name" value="GLYCOGEN DEBRANCHING ENZYME"/>
    <property type="match status" value="1"/>
</dbReference>
<evidence type="ECO:0000259" key="2">
    <source>
        <dbReference type="SMART" id="SM00642"/>
    </source>
</evidence>
<dbReference type="SMART" id="SM00642">
    <property type="entry name" value="Aamy"/>
    <property type="match status" value="1"/>
</dbReference>
<dbReference type="Proteomes" id="UP000464317">
    <property type="component" value="Chromosome"/>
</dbReference>
<dbReference type="Pfam" id="PF00128">
    <property type="entry name" value="Alpha-amylase"/>
    <property type="match status" value="1"/>
</dbReference>
<dbReference type="Gene3D" id="3.20.20.80">
    <property type="entry name" value="Glycosidases"/>
    <property type="match status" value="1"/>
</dbReference>
<dbReference type="GO" id="GO:0004553">
    <property type="term" value="F:hydrolase activity, hydrolyzing O-glycosyl compounds"/>
    <property type="evidence" value="ECO:0007669"/>
    <property type="project" value="InterPro"/>
</dbReference>
<sequence>MNIQGKNKQFFKDFDEKFEYKKPDLGIKFLKDFIQLKIWQPLAKRVEVLVYSPDDLSKEVYKFTSQKLDVIWRTNIPLEYEGYFYQYKIWDENNEFKICLDPYAISLAPFNWQGDETKVGFGALVNIDSKLAGKKPRKLKWTKNNHTDSFIYELHVRDFTSLKNQNELKNQLGTFNSLLENNLFDYVKKIGMTHVQFLPIHSAYTVNDLNNSILLKNQGDKWTTNYNWGYDPHNYFSINGIYSSNPKDPYNRIKEFRELIDKAHEKGVGIIMDVVYNHMMTNNIFNNIIPGYYYRDNAKHKPVIYPPLADERFMVKRLIIDSLKYFATEFNIDGFRFDLSCFHHKETIDDLTKELREINPNIILHGEAWKFTDLNHKSSYVKGVTDNNIAFGYFNDTLRDSIKGPEHNSIEPGLITKYDKDLFKKYVTSVPGNLKDFDFKEFKFASDNYSLFANDISINLAYSACHDGFTLWDKINITANKNVSFLKRIEMYRQALMMTVLVQGRQFMLAGTELLQSKPCDVSGEEPEKCMFSPFDDFNEQPYKNSFHPNSYKTTDYVNGIKWNHLDNILVKEYVFDFVSNLNKFRNKTPHFRLGTNSEIFESLKFKTVDVKNGILIFEVSKDNKLFQVLHNFSNWTYEYEYTAKDKILFSSRINFKKGELLPNSSILMEKK</sequence>
<protein>
    <recommendedName>
        <fullName evidence="2">Glycosyl hydrolase family 13 catalytic domain-containing protein</fullName>
    </recommendedName>
</protein>
<dbReference type="RefSeq" id="WP_161553247.1">
    <property type="nucleotide sequence ID" value="NZ_AP022325.1"/>
</dbReference>
<dbReference type="KEGG" id="mfel:JPM2_5130"/>
<evidence type="ECO:0000313" key="3">
    <source>
        <dbReference type="EMBL" id="BBU47820.1"/>
    </source>
</evidence>
<dbReference type="GO" id="GO:0005975">
    <property type="term" value="P:carbohydrate metabolic process"/>
    <property type="evidence" value="ECO:0007669"/>
    <property type="project" value="InterPro"/>
</dbReference>
<accession>A0A809RVY9</accession>
<reference evidence="3 4" key="1">
    <citation type="submission" date="2020-01" db="EMBL/GenBank/DDBJ databases">
        <title>Complete genome sequence of Mycoplasma felis strain Myco-2.</title>
        <authorList>
            <person name="Kinoshita Y."/>
            <person name="Niwa H."/>
            <person name="Uchida-Fujii E."/>
            <person name="Nukada T."/>
        </authorList>
    </citation>
    <scope>NUCLEOTIDE SEQUENCE [LARGE SCALE GENOMIC DNA]</scope>
    <source>
        <strain evidence="3 4">Myco-2</strain>
    </source>
</reference>
<comment type="similarity">
    <text evidence="1">Belongs to the glycosyl hydrolase 13 family.</text>
</comment>
<dbReference type="AlphaFoldDB" id="A0A809RVY9"/>
<dbReference type="EMBL" id="AP022325">
    <property type="protein sequence ID" value="BBU47820.1"/>
    <property type="molecule type" value="Genomic_DNA"/>
</dbReference>
<dbReference type="SUPFAM" id="SSF81296">
    <property type="entry name" value="E set domains"/>
    <property type="match status" value="1"/>
</dbReference>
<gene>
    <name evidence="3" type="ORF">JPM2_5130</name>
</gene>
<dbReference type="InterPro" id="IPR013783">
    <property type="entry name" value="Ig-like_fold"/>
</dbReference>
<evidence type="ECO:0000313" key="4">
    <source>
        <dbReference type="Proteomes" id="UP000464317"/>
    </source>
</evidence>
<proteinExistence type="inferred from homology"/>
<dbReference type="CDD" id="cd11341">
    <property type="entry name" value="AmyAc_Pullulanase_LD-like"/>
    <property type="match status" value="1"/>
</dbReference>
<organism evidence="3 4">
    <name type="scientific">Mycoplasmopsis felis</name>
    <dbReference type="NCBI Taxonomy" id="33923"/>
    <lineage>
        <taxon>Bacteria</taxon>
        <taxon>Bacillati</taxon>
        <taxon>Mycoplasmatota</taxon>
        <taxon>Mycoplasmoidales</taxon>
        <taxon>Metamycoplasmataceae</taxon>
        <taxon>Mycoplasmopsis</taxon>
    </lineage>
</organism>
<name>A0A809RVY9_9BACT</name>
<dbReference type="Gene3D" id="2.60.40.10">
    <property type="entry name" value="Immunoglobulins"/>
    <property type="match status" value="1"/>
</dbReference>
<dbReference type="InterPro" id="IPR004193">
    <property type="entry name" value="Glyco_hydro_13_N"/>
</dbReference>
<dbReference type="SUPFAM" id="SSF51445">
    <property type="entry name" value="(Trans)glycosidases"/>
    <property type="match status" value="1"/>
</dbReference>
<feature type="domain" description="Glycosyl hydrolase family 13 catalytic" evidence="2">
    <location>
        <begin position="153"/>
        <end position="567"/>
    </location>
</feature>
<keyword evidence="4" id="KW-1185">Reference proteome</keyword>
<dbReference type="Pfam" id="PF02922">
    <property type="entry name" value="CBM_48"/>
    <property type="match status" value="1"/>
</dbReference>
<dbReference type="InterPro" id="IPR017853">
    <property type="entry name" value="GH"/>
</dbReference>
<dbReference type="InterPro" id="IPR006047">
    <property type="entry name" value="GH13_cat_dom"/>
</dbReference>